<evidence type="ECO:0000256" key="1">
    <source>
        <dbReference type="ARBA" id="ARBA00023224"/>
    </source>
</evidence>
<protein>
    <submittedName>
        <fullName evidence="8">HAMP domain-containing protein</fullName>
    </submittedName>
</protein>
<feature type="compositionally biased region" description="Polar residues" evidence="4">
    <location>
        <begin position="780"/>
        <end position="795"/>
    </location>
</feature>
<feature type="domain" description="Methyl-accepting transducer" evidence="6">
    <location>
        <begin position="467"/>
        <end position="703"/>
    </location>
</feature>
<dbReference type="InterPro" id="IPR004089">
    <property type="entry name" value="MCPsignal_dom"/>
</dbReference>
<feature type="region of interest" description="Disordered" evidence="4">
    <location>
        <begin position="761"/>
        <end position="810"/>
    </location>
</feature>
<dbReference type="Gene3D" id="1.10.287.950">
    <property type="entry name" value="Methyl-accepting chemotaxis protein"/>
    <property type="match status" value="1"/>
</dbReference>
<dbReference type="InterPro" id="IPR003660">
    <property type="entry name" value="HAMP_dom"/>
</dbReference>
<keyword evidence="1 3" id="KW-0807">Transducer</keyword>
<evidence type="ECO:0000313" key="9">
    <source>
        <dbReference type="Proteomes" id="UP000294028"/>
    </source>
</evidence>
<accession>A0A482TL65</accession>
<dbReference type="GO" id="GO:0007165">
    <property type="term" value="P:signal transduction"/>
    <property type="evidence" value="ECO:0007669"/>
    <property type="project" value="UniProtKB-KW"/>
</dbReference>
<dbReference type="SUPFAM" id="SSF58104">
    <property type="entry name" value="Methyl-accepting chemotaxis protein (MCP) signaling domain"/>
    <property type="match status" value="1"/>
</dbReference>
<evidence type="ECO:0000259" key="6">
    <source>
        <dbReference type="PROSITE" id="PS50111"/>
    </source>
</evidence>
<evidence type="ECO:0000313" key="8">
    <source>
        <dbReference type="EMBL" id="RYJ14703.1"/>
    </source>
</evidence>
<evidence type="ECO:0000256" key="4">
    <source>
        <dbReference type="SAM" id="MobiDB-lite"/>
    </source>
</evidence>
<gene>
    <name evidence="8" type="ORF">ELS19_12575</name>
</gene>
<organism evidence="8 9">
    <name type="scientific">Halogeometricum borinquense</name>
    <dbReference type="NCBI Taxonomy" id="60847"/>
    <lineage>
        <taxon>Archaea</taxon>
        <taxon>Methanobacteriati</taxon>
        <taxon>Methanobacteriota</taxon>
        <taxon>Stenosarchaea group</taxon>
        <taxon>Halobacteria</taxon>
        <taxon>Halobacteriales</taxon>
        <taxon>Haloferacaceae</taxon>
        <taxon>Halogeometricum</taxon>
    </lineage>
</organism>
<dbReference type="AlphaFoldDB" id="A0A482TL65"/>
<feature type="domain" description="HAMP" evidence="7">
    <location>
        <begin position="336"/>
        <end position="388"/>
    </location>
</feature>
<evidence type="ECO:0000259" key="7">
    <source>
        <dbReference type="PROSITE" id="PS50885"/>
    </source>
</evidence>
<keyword evidence="5" id="KW-0472">Membrane</keyword>
<dbReference type="PANTHER" id="PTHR32089">
    <property type="entry name" value="METHYL-ACCEPTING CHEMOTAXIS PROTEIN MCPB"/>
    <property type="match status" value="1"/>
</dbReference>
<evidence type="ECO:0000256" key="2">
    <source>
        <dbReference type="ARBA" id="ARBA00029447"/>
    </source>
</evidence>
<dbReference type="PANTHER" id="PTHR32089:SF112">
    <property type="entry name" value="LYSOZYME-LIKE PROTEIN-RELATED"/>
    <property type="match status" value="1"/>
</dbReference>
<keyword evidence="5" id="KW-1133">Transmembrane helix</keyword>
<dbReference type="CDD" id="cd11386">
    <property type="entry name" value="MCP_signal"/>
    <property type="match status" value="1"/>
</dbReference>
<feature type="transmembrane region" description="Helical" evidence="5">
    <location>
        <begin position="52"/>
        <end position="71"/>
    </location>
</feature>
<comment type="similarity">
    <text evidence="2">Belongs to the methyl-accepting chemotaxis (MCP) protein family.</text>
</comment>
<keyword evidence="5" id="KW-0812">Transmembrane</keyword>
<dbReference type="Gene3D" id="6.10.250.1910">
    <property type="match status" value="1"/>
</dbReference>
<comment type="caution">
    <text evidence="8">The sequence shown here is derived from an EMBL/GenBank/DDBJ whole genome shotgun (WGS) entry which is preliminary data.</text>
</comment>
<name>A0A482TL65_9EURY</name>
<dbReference type="CDD" id="cd06225">
    <property type="entry name" value="HAMP"/>
    <property type="match status" value="1"/>
</dbReference>
<dbReference type="Pfam" id="PF00672">
    <property type="entry name" value="HAMP"/>
    <property type="match status" value="1"/>
</dbReference>
<dbReference type="Pfam" id="PF00015">
    <property type="entry name" value="MCPsignal"/>
    <property type="match status" value="1"/>
</dbReference>
<sequence>MRSDVGSMASIWSRLRFGAIQDTFRNIRSYLSRSVVASLVPKAVRRRYAWKFAAAMLVAMLVMGSVGAVSYTQVTESLDSQVETQVTSTAELQADGMDEWLASKSAQTRALSQAKEFQLGQERKIDLYLFSQANDLSSDVVAIHYVRVASGDVVSSTAREMKGENAAEMGFPWAENRTAIDSKTNDASVVHVSKTPYESPVADGKALAFISAVPSNTEHAVVVTVNLTHRVGQFYQTMAEGETTIYDVEGDPVVSTGPDAEATNVSHAALGTSAQFSRGDDAVAAYAPLDDMNWVVGTRVPTQSAYALRNGVGQSLLWTVLAAVGALGVAAVVIGRRTTRTLTHLTDRAEMMADGHLEEPLESSREDEFGRLYDAVDAMRASLRTSLHEAEALNNHLESTAEDYRAVMEQCADGDLTCRMDPDDENKAMADVAHAYNRMVDELAAVVGDAQSFSEGVADASAQTSANVAAVKDASADVSESMTNILDDAVRQDDHLTDAADRMNEFSATVQQMSASAADVAERADAAAERGERGRAAAEDAVAELQAIDEATAETVSTVEELESVIEDIESVVSFIDGIAEQTNILALNASIEAARAGEAGEGFAVVAEEVKSLAAETQAATEDIESSIDRVREQTETTADDIRRTRERVVDGSETVTEAMDAIETIVDDVEQTSEAVQEIRAATERQAETATEVVGVVADVSEISDRTSSAAEDAAATAQQQTASLVAVSDSVDSLADRADELQQALDRFDVTGSVVVADESSPVPADNDPSALPAHTGSENPSTDAVSVQTDGGDNLNRPSWRVSDDE</sequence>
<evidence type="ECO:0000256" key="3">
    <source>
        <dbReference type="PROSITE-ProRule" id="PRU00284"/>
    </source>
</evidence>
<reference evidence="8 9" key="1">
    <citation type="submission" date="2018-12" db="EMBL/GenBank/DDBJ databases">
        <title>Genome analysis provides insights into bioremediation potentialities of Halogeometricum borinquense strain N11.</title>
        <authorList>
            <person name="Najjari A."/>
            <person name="Youssef N."/>
            <person name="Fhoula I."/>
            <person name="Ben Dhia O."/>
            <person name="Mahjoubi M."/>
            <person name="Ouzari H.I."/>
            <person name="Cherif A."/>
        </authorList>
    </citation>
    <scope>NUCLEOTIDE SEQUENCE [LARGE SCALE GENOMIC DNA]</scope>
    <source>
        <strain evidence="8 9">N11</strain>
    </source>
</reference>
<proteinExistence type="inferred from homology"/>
<dbReference type="Proteomes" id="UP000294028">
    <property type="component" value="Unassembled WGS sequence"/>
</dbReference>
<dbReference type="PROSITE" id="PS50885">
    <property type="entry name" value="HAMP"/>
    <property type="match status" value="2"/>
</dbReference>
<evidence type="ECO:0000256" key="5">
    <source>
        <dbReference type="SAM" id="Phobius"/>
    </source>
</evidence>
<dbReference type="EMBL" id="RZHH01000002">
    <property type="protein sequence ID" value="RYJ14703.1"/>
    <property type="molecule type" value="Genomic_DNA"/>
</dbReference>
<dbReference type="SMART" id="SM00283">
    <property type="entry name" value="MA"/>
    <property type="match status" value="1"/>
</dbReference>
<dbReference type="SMART" id="SM00304">
    <property type="entry name" value="HAMP"/>
    <property type="match status" value="2"/>
</dbReference>
<dbReference type="PROSITE" id="PS50111">
    <property type="entry name" value="CHEMOTAXIS_TRANSDUC_2"/>
    <property type="match status" value="1"/>
</dbReference>
<feature type="domain" description="HAMP" evidence="7">
    <location>
        <begin position="405"/>
        <end position="448"/>
    </location>
</feature>
<dbReference type="GO" id="GO:0016020">
    <property type="term" value="C:membrane"/>
    <property type="evidence" value="ECO:0007669"/>
    <property type="project" value="InterPro"/>
</dbReference>